<dbReference type="AlphaFoldDB" id="A0A4Y7JWH2"/>
<organism evidence="2 3">
    <name type="scientific">Papaver somniferum</name>
    <name type="common">Opium poppy</name>
    <dbReference type="NCBI Taxonomy" id="3469"/>
    <lineage>
        <taxon>Eukaryota</taxon>
        <taxon>Viridiplantae</taxon>
        <taxon>Streptophyta</taxon>
        <taxon>Embryophyta</taxon>
        <taxon>Tracheophyta</taxon>
        <taxon>Spermatophyta</taxon>
        <taxon>Magnoliopsida</taxon>
        <taxon>Ranunculales</taxon>
        <taxon>Papaveraceae</taxon>
        <taxon>Papaveroideae</taxon>
        <taxon>Papaver</taxon>
    </lineage>
</organism>
<protein>
    <submittedName>
        <fullName evidence="2">Uncharacterized protein</fullName>
    </submittedName>
</protein>
<dbReference type="EMBL" id="CM010720">
    <property type="protein sequence ID" value="RZC64916.1"/>
    <property type="molecule type" value="Genomic_DNA"/>
</dbReference>
<dbReference type="InterPro" id="IPR036866">
    <property type="entry name" value="RibonucZ/Hydroxyglut_hydro"/>
</dbReference>
<dbReference type="InterPro" id="IPR050662">
    <property type="entry name" value="Sec-metab_biosynth-thioest"/>
</dbReference>
<evidence type="ECO:0000313" key="3">
    <source>
        <dbReference type="Proteomes" id="UP000316621"/>
    </source>
</evidence>
<dbReference type="Gene3D" id="3.30.9.10">
    <property type="entry name" value="D-Amino Acid Oxidase, subunit A, domain 2"/>
    <property type="match status" value="1"/>
</dbReference>
<sequence>MPEKMSIEANDGDVVSTTSAGDEENVVSIEAEEENPEEKVSHVPLEVNGESSNFDKPNDLVVHDIDLSSSSTVENDQVLNHGETRTIVSHVNPNKDHLVELTPEISFVVALEWRRYILSVRHRCYRTAYIPSLSLHSCYISRCEQVKQVNLNFLIDSNRGVYPNSYVCSRREGETTNNPLLEIPSSLLLLPYSYGVLMCAIDLVRNDPPWLENNSNFASKHVFLPRISIDLVDILWVQSPRYFSLVDEEVIKGLPCMGCLSSNEFLLYKMNFDTLTGGNTIKSGYAGISKTKTWVKGILFVALHDRDHDHGRETSVPSIIIIASMDGFVPLFSWSMSHHRAGASVFHYMEYASLGTTEVLDNKVKHQMDLMNVPLMEIFRVFKQPCTDADIVSYSSLMDVLYKNRMKEFVVCLLDEVTTEIFRAIVVTPISIIYAFGSFTMIRYIYATTDNCEGSTFPVYGEAITLDPQCQHECRTTFKKIATLLPPKFLVFKTFSYDHFNGLSIVRKYSSRATLLAHENTMHRNGEDHWPFGDATIARNKMIWINGERLNVIFPPGHNGGHMDWFHFTTNSLFVEYPCFGQGSAVIQSVGIMKHYCETVHRLLELSSHFSIPLNEKNVEDILLWYVFCKINFTDLLFSKEIDLVEVHRLLRKHTKVVYPWTTSFVDLFDFLIQSVNEVSPLYTRRVKLSPLRSAEIVMIFVEQPTFAVLLHHVEVISFLKERIIGSRISDSLPGIRRIHKITFCDSRRKIVNKYALTINCLSSVLHIVFHDFYFHEEMGLIVSNIKDGGIFFMFAWMGRKISSITEVIVFPESYKNEFKYILDTSGSYHHWKVRCEDVYPSRRGISPLITMDTKTKKLSLAKDAVVDAHGKEYKKERVLIYPLGVVYPTHGKSVN</sequence>
<reference evidence="2 3" key="1">
    <citation type="journal article" date="2018" name="Science">
        <title>The opium poppy genome and morphinan production.</title>
        <authorList>
            <person name="Guo L."/>
            <person name="Winzer T."/>
            <person name="Yang X."/>
            <person name="Li Y."/>
            <person name="Ning Z."/>
            <person name="He Z."/>
            <person name="Teodor R."/>
            <person name="Lu Y."/>
            <person name="Bowser T.A."/>
            <person name="Graham I.A."/>
            <person name="Ye K."/>
        </authorList>
    </citation>
    <scope>NUCLEOTIDE SEQUENCE [LARGE SCALE GENOMIC DNA]</scope>
    <source>
        <strain evidence="3">cv. HN1</strain>
        <tissue evidence="2">Leaves</tissue>
    </source>
</reference>
<dbReference type="STRING" id="3469.A0A4Y7JWH2"/>
<dbReference type="Proteomes" id="UP000316621">
    <property type="component" value="Chromosome 6"/>
</dbReference>
<dbReference type="SUPFAM" id="SSF56281">
    <property type="entry name" value="Metallo-hydrolase/oxidoreductase"/>
    <property type="match status" value="1"/>
</dbReference>
<dbReference type="PANTHER" id="PTHR23131:SF0">
    <property type="entry name" value="ENDORIBONUCLEASE LACTB2"/>
    <property type="match status" value="1"/>
</dbReference>
<accession>A0A4Y7JWH2</accession>
<dbReference type="PANTHER" id="PTHR23131">
    <property type="entry name" value="ENDORIBONUCLEASE LACTB2"/>
    <property type="match status" value="1"/>
</dbReference>
<keyword evidence="3" id="KW-1185">Reference proteome</keyword>
<proteinExistence type="predicted"/>
<dbReference type="GO" id="GO:0009536">
    <property type="term" value="C:plastid"/>
    <property type="evidence" value="ECO:0007669"/>
    <property type="project" value="TreeGrafter"/>
</dbReference>
<feature type="region of interest" description="Disordered" evidence="1">
    <location>
        <begin position="1"/>
        <end position="41"/>
    </location>
</feature>
<evidence type="ECO:0000256" key="1">
    <source>
        <dbReference type="SAM" id="MobiDB-lite"/>
    </source>
</evidence>
<evidence type="ECO:0000313" key="2">
    <source>
        <dbReference type="EMBL" id="RZC64916.1"/>
    </source>
</evidence>
<dbReference type="Gene3D" id="3.60.15.10">
    <property type="entry name" value="Ribonuclease Z/Hydroxyacylglutathione hydrolase-like"/>
    <property type="match status" value="1"/>
</dbReference>
<name>A0A4Y7JWH2_PAPSO</name>
<dbReference type="Gramene" id="RZC64916">
    <property type="protein sequence ID" value="RZC64916"/>
    <property type="gene ID" value="C5167_008607"/>
</dbReference>
<feature type="compositionally biased region" description="Acidic residues" evidence="1">
    <location>
        <begin position="21"/>
        <end position="36"/>
    </location>
</feature>
<gene>
    <name evidence="2" type="ORF">C5167_008607</name>
</gene>